<dbReference type="RefSeq" id="XP_012770511.1">
    <property type="nucleotide sequence ID" value="XM_012915057.1"/>
</dbReference>
<feature type="coiled-coil region" evidence="1">
    <location>
        <begin position="208"/>
        <end position="239"/>
    </location>
</feature>
<evidence type="ECO:0000256" key="3">
    <source>
        <dbReference type="SAM" id="SignalP"/>
    </source>
</evidence>
<dbReference type="OrthoDB" id="366456at2759"/>
<dbReference type="EMBL" id="LK055016">
    <property type="protein sequence ID" value="CDR71565.1"/>
    <property type="molecule type" value="Genomic_DNA"/>
</dbReference>
<feature type="non-terminal residue" evidence="4">
    <location>
        <position position="1977"/>
    </location>
</feature>
<dbReference type="VEuPathDB" id="PiroplasmaDB:BBBOND_0002170"/>
<evidence type="ECO:0000313" key="4">
    <source>
        <dbReference type="EMBL" id="CDR71565.1"/>
    </source>
</evidence>
<feature type="chain" id="PRO_5001594817" description="C3H1-type domain-containing protein" evidence="3">
    <location>
        <begin position="29"/>
        <end position="1977"/>
    </location>
</feature>
<keyword evidence="2" id="KW-0472">Membrane</keyword>
<gene>
    <name evidence="4" type="ORF">BBBOND_0002170</name>
</gene>
<evidence type="ECO:0000256" key="2">
    <source>
        <dbReference type="SAM" id="Phobius"/>
    </source>
</evidence>
<name>A0A061BKW1_BABBI</name>
<accession>A0A061BKW1</accession>
<reference evidence="4" key="2">
    <citation type="submission" date="2014-06" db="EMBL/GenBank/DDBJ databases">
        <authorList>
            <person name="Aslett M."/>
            <person name="De Silva Nishadi"/>
        </authorList>
    </citation>
    <scope>NUCLEOTIDE SEQUENCE</scope>
    <source>
        <strain evidence="4">Bond</strain>
    </source>
</reference>
<keyword evidence="2" id="KW-1133">Transmembrane helix</keyword>
<organism evidence="4">
    <name type="scientific">Babesia bigemina</name>
    <dbReference type="NCBI Taxonomy" id="5866"/>
    <lineage>
        <taxon>Eukaryota</taxon>
        <taxon>Sar</taxon>
        <taxon>Alveolata</taxon>
        <taxon>Apicomplexa</taxon>
        <taxon>Aconoidasida</taxon>
        <taxon>Piroplasmida</taxon>
        <taxon>Babesiidae</taxon>
        <taxon>Babesia</taxon>
    </lineage>
</organism>
<keyword evidence="3" id="KW-0732">Signal</keyword>
<protein>
    <recommendedName>
        <fullName evidence="5">C3H1-type domain-containing protein</fullName>
    </recommendedName>
</protein>
<evidence type="ECO:0000256" key="1">
    <source>
        <dbReference type="SAM" id="Coils"/>
    </source>
</evidence>
<keyword evidence="2" id="KW-0812">Transmembrane</keyword>
<reference evidence="4" key="1">
    <citation type="journal article" date="2014" name="Nucleic Acids Res.">
        <title>The evolutionary dynamics of variant antigen genes in Babesia reveal a history of genomic innovation underlying host-parasite interaction.</title>
        <authorList>
            <person name="Jackson A.P."/>
            <person name="Otto T.D."/>
            <person name="Darby A."/>
            <person name="Ramaprasad A."/>
            <person name="Xia D."/>
            <person name="Echaide I.E."/>
            <person name="Farber M."/>
            <person name="Gahlot S."/>
            <person name="Gamble J."/>
            <person name="Gupta D."/>
            <person name="Gupta Y."/>
            <person name="Jackson L."/>
            <person name="Malandrin L."/>
            <person name="Malas T.B."/>
            <person name="Moussa E."/>
            <person name="Nair M."/>
            <person name="Reid AJ."/>
            <person name="Sanders M."/>
            <person name="Sharma J."/>
            <person name="Tracey A."/>
            <person name="Quail M.A."/>
            <person name="Weir W."/>
            <person name="Wastling J.M."/>
            <person name="Hall N."/>
            <person name="Willadsen P."/>
            <person name="Lingelbach K."/>
            <person name="Shiels B."/>
            <person name="Tait A."/>
            <person name="Berriman M."/>
            <person name="Allred D.R."/>
            <person name="Pain A."/>
        </authorList>
    </citation>
    <scope>NUCLEOTIDE SEQUENCE</scope>
    <source>
        <strain evidence="4">Bond</strain>
    </source>
</reference>
<proteinExistence type="predicted"/>
<dbReference type="KEGG" id="bbig:BBBOND_0002170"/>
<feature type="signal peptide" evidence="3">
    <location>
        <begin position="1"/>
        <end position="28"/>
    </location>
</feature>
<dbReference type="GeneID" id="24561789"/>
<evidence type="ECO:0008006" key="5">
    <source>
        <dbReference type="Google" id="ProtNLM"/>
    </source>
</evidence>
<sequence>MTSLNHYYNLLILPILLLTMLLKEPCRTLTPSLLALSESVKKAVKNAIIAVFDIYPHLKNDLNDVYNSHVTTLSVSDNSADQAGDTAKISELNKQVKKEITETEQRIKSLNNHLTSSPSSPSSSADPAKLHSKLEALKKVKELCEILTNLNNHPNEPKKLLENLCDGLETFLGFDSDSKGYDGQGIVYSDLDRLCDGVMGFLSGVLGAVKEDENLKKYSKELEQAIEQLKNKNGKSELNNALPTVTQGIADYVRMFNEDSEGFKRELNNLNSNHISKFNGVLESLKGARTDEKGHVAKHLRSCVRAAGKLYAQMSSVEDTFKQLDDSLQNKLKDDYYSIKLGIEEFAAASNNSELYDVLTLTEDKFDELKKRIAETAVKANFKVKHAMEHCNARIFSEIGKVEGKLQEAQMALKNWIELAEHVLTEAIRVAEKVHKDLNAEPNDDGRKSTLAHLMDEINTANEALKKANGVLGSHLVGLEGCIDDVDKYRKEAEKKAMAALEMVNGGNNKLKDDISTTVNNLKSKTDWLKDKYETAKHKIGEAKVAAAATLQELDTKIQQDLNTLKLNIVGEMTSHVKTKILSKIQQDITILVEGKSGNGLKQIMEDVNKYVKKFQNKDTFGRDVMQMWIADVLQNNGTVNKRLQRYVEGKSARLTGKFSIPENLSAAIRSKIIEKFVNDVYDQVTKRNPIKVTGDAKHDLEQMQQFLNVYAAELHKTINDDKISNIYIAIKDDPNWVTSRIADDNKDLRHSIHPILSELIEKCRRTSIELNLLIGDSVGGPNINNVKSALEIATELTSRLVKGIGDNSDGGEFADQVNAIDGKVEVQFKGANKTPANVAVLMKNYTGEPRIGATDGGGKKKLEKQIQEIDKDMDVLKVIDYRKYGRGTDINGEITKLHGAITDALDNFTDTLKRLLITDELGTSQGSLGVMNVLKAMVIKIGKDINGEERSLSAIKGKISSLQKGELQCQSDAISKVMECLKVELGEIKTKLRGHKNGNDGVINRLADLKDSGIFGNQETWAIDGKKAQILTIIHKCFLNLEKADMMRLKKEVNRILIETEQEATEYIEGVQSMFEKHINNHEESIRETAKKRYHAKLKGLHDTLKSTFATHNQKIIAAVQTDQDSGIKKLMKTLNVNISQIKTLSSQNDLPSMSLNSNKFFTPLMDYIKGQVAGDSALKSDVRSISLLSHTLLDDLYASKQFDDTFSKNLENLTTKVTTFAPKQFQNTHHPELGDILKRGMNGFVTELQKQYISRYSMETFEDKLITTDDKKDSLTEYGRKCSKVCLSIVPMVTDSLSELKEKLDNEDGKWKKYKIYDADSSHHSLHRLFFTEHGYDTGLAVNAKHGELNHRTECDGRRIFGHLTTGIHKLLYISDQSHKASELTNDDSDELIIQVVEEKCVLFDLFAYLKKYFKVCHLIHIDKPRTPCNVYEMLVWLTGLPHHQVYGKLEDHIRKCCVKPEKLKDWEYNKLQDYELKLEQTSMITAEVILKTVENVCTNAPTLLTTILGTGDELTVYASDFSNNALRFTYPASGEDCLHTFLDILRRLWYVLRYLEGQCGHPSSIYGWRDCQYGKAVDHSNWQCEDHPRKQPKCQANCQPTCKAACQPNTQANCQPASPLMSYFNDCLPGHLPHRLESIGCKSECKTCSPKSKGMPCLTPLGFRAFSGSTKTGKVLCKILDEFLNSDDVSCLFALAQSPPATLAEHFGFTLSLVKGWYAGLTSTYNNGFQSVFATSIDKQSISLYKETSTLTDALRDAYGSSQSSHETKKHNEQPAKAEEEIIRGDLSSLSMTVECPGQHCGPYLSPLCSDTYRHLLRKNSDTYLSWSVYLPWTFWDLLNSLYNSLCAISCQDWGCKTCMQGDACRRGKHGDSQSACKCPSLVACRGVSPTLYSYGFRFGVPWLLGDKTTKKTCFDIQKQLQNVLQSQHFEELFKQCDEFIFTIREPFIWLNVALWLLSFLYLLHIMVIRLELL</sequence>
<keyword evidence="1" id="KW-0175">Coiled coil</keyword>
<feature type="transmembrane region" description="Helical" evidence="2">
    <location>
        <begin position="1951"/>
        <end position="1972"/>
    </location>
</feature>